<dbReference type="SUPFAM" id="SSF142764">
    <property type="entry name" value="YgbK-like"/>
    <property type="match status" value="1"/>
</dbReference>
<proteinExistence type="inferred from homology"/>
<evidence type="ECO:0000256" key="2">
    <source>
        <dbReference type="ARBA" id="ARBA00022679"/>
    </source>
</evidence>
<evidence type="ECO:0000256" key="4">
    <source>
        <dbReference type="ARBA" id="ARBA00022777"/>
    </source>
</evidence>
<dbReference type="Gene3D" id="3.40.980.20">
    <property type="entry name" value="Four-carbon acid sugar kinase, nucleotide binding domain"/>
    <property type="match status" value="1"/>
</dbReference>
<protein>
    <submittedName>
        <fullName evidence="9">Type III effector Hrp-dependent outer protein</fullName>
    </submittedName>
</protein>
<dbReference type="InterPro" id="IPR031475">
    <property type="entry name" value="NBD_C"/>
</dbReference>
<evidence type="ECO:0000259" key="8">
    <source>
        <dbReference type="Pfam" id="PF17042"/>
    </source>
</evidence>
<dbReference type="EMBL" id="AXUN02000057">
    <property type="protein sequence ID" value="ETA81838.1"/>
    <property type="molecule type" value="Genomic_DNA"/>
</dbReference>
<keyword evidence="2" id="KW-0808">Transferase</keyword>
<keyword evidence="3" id="KW-0547">Nucleotide-binding</keyword>
<evidence type="ECO:0000313" key="10">
    <source>
        <dbReference type="Proteomes" id="UP000017747"/>
    </source>
</evidence>
<dbReference type="STRING" id="994573.T472_0204160"/>
<dbReference type="Pfam" id="PF17042">
    <property type="entry name" value="NBD_C"/>
    <property type="match status" value="1"/>
</dbReference>
<keyword evidence="6" id="KW-0119">Carbohydrate metabolism</keyword>
<evidence type="ECO:0000259" key="7">
    <source>
        <dbReference type="Pfam" id="PF07005"/>
    </source>
</evidence>
<keyword evidence="4" id="KW-0418">Kinase</keyword>
<dbReference type="eggNOG" id="COG3395">
    <property type="taxonomic scope" value="Bacteria"/>
</dbReference>
<dbReference type="PATRIC" id="fig|994573.3.peg.779"/>
<accession>V7I7H9</accession>
<sequence length="425" mass="46488">MVKLIVIADDFTGALDTAVQFASEGANTKVVVDSNYQLSQINEDVEVLVINAESRHLSSDEAYLVVHRIVEQAVGLGIPNIFKKTDSALRGNIGSELAAVVDASKRSALHFIPAFPQMRRTTKNGVHFIDGVPVHESVFGKDPFEPVKKSVVADIIREQSSIDLINVFESSDAVEVKNPTILIYDAGTESKLSEITDGLYVENQPLLIAGCAGLASVLSKKLSFRNAGEKKPIICNRLLVVCGSVNPITLAQLEYAEKNGFSRVHLTTEQRMIDNYLETADGNSAVAAWMETLRNNDRCILDSQDPTGGLDDQEFIARNSMSINDVRMKISTNMGRVVKRLLQEGLDSAIMITGGDTLMGFINQTDIKEITPIEDVVSGTVLFTIEFEGRTVQILSKSGGFGNEKLLITLAERMFANRKEIAHAR</sequence>
<dbReference type="GO" id="GO:0005524">
    <property type="term" value="F:ATP binding"/>
    <property type="evidence" value="ECO:0007669"/>
    <property type="project" value="UniProtKB-KW"/>
</dbReference>
<dbReference type="AlphaFoldDB" id="V7I7H9"/>
<gene>
    <name evidence="9" type="ORF">T472_0204160</name>
</gene>
<dbReference type="InterPro" id="IPR042213">
    <property type="entry name" value="NBD_C_sf"/>
</dbReference>
<evidence type="ECO:0000256" key="3">
    <source>
        <dbReference type="ARBA" id="ARBA00022741"/>
    </source>
</evidence>
<feature type="domain" description="Four-carbon acid sugar kinase N-terminal" evidence="7">
    <location>
        <begin position="4"/>
        <end position="217"/>
    </location>
</feature>
<dbReference type="RefSeq" id="WP_023387798.1">
    <property type="nucleotide sequence ID" value="NZ_AXUN02000057.1"/>
</dbReference>
<evidence type="ECO:0000256" key="5">
    <source>
        <dbReference type="ARBA" id="ARBA00022840"/>
    </source>
</evidence>
<organism evidence="9 10">
    <name type="scientific">Youngiibacter fragilis 232.1</name>
    <dbReference type="NCBI Taxonomy" id="994573"/>
    <lineage>
        <taxon>Bacteria</taxon>
        <taxon>Bacillati</taxon>
        <taxon>Bacillota</taxon>
        <taxon>Clostridia</taxon>
        <taxon>Eubacteriales</taxon>
        <taxon>Clostridiaceae</taxon>
        <taxon>Youngiibacter</taxon>
    </lineage>
</organism>
<dbReference type="InterPro" id="IPR037051">
    <property type="entry name" value="4-carb_acid_sugar_kinase_N_sf"/>
</dbReference>
<evidence type="ECO:0000256" key="6">
    <source>
        <dbReference type="ARBA" id="ARBA00023277"/>
    </source>
</evidence>
<comment type="caution">
    <text evidence="9">The sequence shown here is derived from an EMBL/GenBank/DDBJ whole genome shotgun (WGS) entry which is preliminary data.</text>
</comment>
<dbReference type="Gene3D" id="3.40.50.10840">
    <property type="entry name" value="Putative sugar-binding, N-terminal domain"/>
    <property type="match status" value="1"/>
</dbReference>
<comment type="similarity">
    <text evidence="1">Belongs to the four-carbon acid sugar kinase family.</text>
</comment>
<evidence type="ECO:0000313" key="9">
    <source>
        <dbReference type="EMBL" id="ETA81838.1"/>
    </source>
</evidence>
<dbReference type="InterPro" id="IPR010737">
    <property type="entry name" value="4-carb_acid_sugar_kinase_N"/>
</dbReference>
<dbReference type="OrthoDB" id="9778478at2"/>
<reference evidence="9 10" key="1">
    <citation type="journal article" date="2014" name="Genome Announc.">
        <title>Genome Sequence of Youngiibacter fragilis, the Type Strain of the Genus Youngiibacter.</title>
        <authorList>
            <person name="Wawrik C.B."/>
            <person name="Callaghan A.V."/>
            <person name="Stamps B.W."/>
            <person name="Wawrik B."/>
        </authorList>
    </citation>
    <scope>NUCLEOTIDE SEQUENCE [LARGE SCALE GENOMIC DNA]</scope>
    <source>
        <strain evidence="9 10">232.1</strain>
    </source>
</reference>
<name>V7I7H9_9CLOT</name>
<feature type="domain" description="Four-carbon acid sugar kinase nucleotide binding" evidence="8">
    <location>
        <begin position="239"/>
        <end position="407"/>
    </location>
</feature>
<evidence type="ECO:0000256" key="1">
    <source>
        <dbReference type="ARBA" id="ARBA00005715"/>
    </source>
</evidence>
<dbReference type="GO" id="GO:0016301">
    <property type="term" value="F:kinase activity"/>
    <property type="evidence" value="ECO:0007669"/>
    <property type="project" value="UniProtKB-KW"/>
</dbReference>
<dbReference type="Proteomes" id="UP000017747">
    <property type="component" value="Unassembled WGS sequence"/>
</dbReference>
<dbReference type="Pfam" id="PF07005">
    <property type="entry name" value="SBD_N"/>
    <property type="match status" value="1"/>
</dbReference>
<keyword evidence="5" id="KW-0067">ATP-binding</keyword>
<keyword evidence="10" id="KW-1185">Reference proteome</keyword>